<evidence type="ECO:0000256" key="1">
    <source>
        <dbReference type="ARBA" id="ARBA00000085"/>
    </source>
</evidence>
<dbReference type="CDD" id="cd00082">
    <property type="entry name" value="HisKA"/>
    <property type="match status" value="1"/>
</dbReference>
<dbReference type="SUPFAM" id="SSF47384">
    <property type="entry name" value="Homodimeric domain of signal transducing histidine kinase"/>
    <property type="match status" value="1"/>
</dbReference>
<proteinExistence type="predicted"/>
<dbReference type="InterPro" id="IPR003594">
    <property type="entry name" value="HATPase_dom"/>
</dbReference>
<dbReference type="SUPFAM" id="SSF55874">
    <property type="entry name" value="ATPase domain of HSP90 chaperone/DNA topoisomerase II/histidine kinase"/>
    <property type="match status" value="1"/>
</dbReference>
<dbReference type="Pfam" id="PF02518">
    <property type="entry name" value="HATPase_c"/>
    <property type="match status" value="1"/>
</dbReference>
<dbReference type="InterPro" id="IPR036097">
    <property type="entry name" value="HisK_dim/P_sf"/>
</dbReference>
<dbReference type="EC" id="2.7.13.3" evidence="2"/>
<dbReference type="InterPro" id="IPR004358">
    <property type="entry name" value="Sig_transdc_His_kin-like_C"/>
</dbReference>
<evidence type="ECO:0000256" key="2">
    <source>
        <dbReference type="ARBA" id="ARBA00012438"/>
    </source>
</evidence>
<evidence type="ECO:0000259" key="5">
    <source>
        <dbReference type="PROSITE" id="PS50109"/>
    </source>
</evidence>
<evidence type="ECO:0000256" key="3">
    <source>
        <dbReference type="ARBA" id="ARBA00022553"/>
    </source>
</evidence>
<gene>
    <name evidence="6" type="ORF">QU605_05655</name>
</gene>
<organism evidence="6 7">
    <name type="scientific">Robiginitalea aurantiaca</name>
    <dbReference type="NCBI Taxonomy" id="3056915"/>
    <lineage>
        <taxon>Bacteria</taxon>
        <taxon>Pseudomonadati</taxon>
        <taxon>Bacteroidota</taxon>
        <taxon>Flavobacteriia</taxon>
        <taxon>Flavobacteriales</taxon>
        <taxon>Flavobacteriaceae</taxon>
        <taxon>Robiginitalea</taxon>
    </lineage>
</organism>
<dbReference type="SMART" id="SM00387">
    <property type="entry name" value="HATPase_c"/>
    <property type="match status" value="1"/>
</dbReference>
<dbReference type="RefSeq" id="WP_289724307.1">
    <property type="nucleotide sequence ID" value="NZ_JAUDUY010000002.1"/>
</dbReference>
<dbReference type="InterPro" id="IPR003661">
    <property type="entry name" value="HisK_dim/P_dom"/>
</dbReference>
<dbReference type="PRINTS" id="PR00344">
    <property type="entry name" value="BCTRLSENSOR"/>
</dbReference>
<accession>A0ABT7WDE3</accession>
<dbReference type="PROSITE" id="PS50109">
    <property type="entry name" value="HIS_KIN"/>
    <property type="match status" value="1"/>
</dbReference>
<protein>
    <recommendedName>
        <fullName evidence="2">histidine kinase</fullName>
        <ecNumber evidence="2">2.7.13.3</ecNumber>
    </recommendedName>
</protein>
<dbReference type="Proteomes" id="UP001174839">
    <property type="component" value="Unassembled WGS sequence"/>
</dbReference>
<reference evidence="6" key="1">
    <citation type="submission" date="2023-06" db="EMBL/GenBank/DDBJ databases">
        <title>Robiginitalea aurantiacus sp. nov. and Algoriphagus sediminis sp. nov., isolated from coastal sediment.</title>
        <authorList>
            <person name="Zhou Z.Y."/>
            <person name="An J."/>
            <person name="Jia Y.W."/>
            <person name="Du Z.J."/>
        </authorList>
    </citation>
    <scope>NUCLEOTIDE SEQUENCE</scope>
    <source>
        <strain evidence="6">M39</strain>
    </source>
</reference>
<evidence type="ECO:0000313" key="6">
    <source>
        <dbReference type="EMBL" id="MDM9630945.1"/>
    </source>
</evidence>
<feature type="coiled-coil region" evidence="4">
    <location>
        <begin position="1471"/>
        <end position="1505"/>
    </location>
</feature>
<keyword evidence="4" id="KW-0175">Coiled coil</keyword>
<comment type="caution">
    <text evidence="6">The sequence shown here is derived from an EMBL/GenBank/DDBJ whole genome shotgun (WGS) entry which is preliminary data.</text>
</comment>
<dbReference type="EMBL" id="JAUDUY010000002">
    <property type="protein sequence ID" value="MDM9630945.1"/>
    <property type="molecule type" value="Genomic_DNA"/>
</dbReference>
<keyword evidence="6" id="KW-0067">ATP-binding</keyword>
<dbReference type="Gene3D" id="3.30.565.10">
    <property type="entry name" value="Histidine kinase-like ATPase, C-terminal domain"/>
    <property type="match status" value="1"/>
</dbReference>
<evidence type="ECO:0000313" key="7">
    <source>
        <dbReference type="Proteomes" id="UP001174839"/>
    </source>
</evidence>
<keyword evidence="7" id="KW-1185">Reference proteome</keyword>
<dbReference type="Gene3D" id="1.10.287.130">
    <property type="match status" value="1"/>
</dbReference>
<sequence>MSSDIPKHNISARSAYEQMIGVMLDFHDEKALVDVVQPDVIGYGSAEHEFMKTCQDVQKMARIQSEQLKGKGFERVRKPIEERYFANGKICLILEEFELTIPEMNHHFLLRLSSMLEKKDGKWMVTHFHGSTPDSDIAEEEAFPMEGLRKKNLELEAKIRERTRDLEIEAALERARSQSMLMQHSSELNEVSKVFHEQLLLLGIDSEFSFVWLPDEAANTHLFWTTWAEGSPREWQFKSRSVVYPLDKSEPYTALCFSDWESGQPVHEHFVPPEDIRSFFASWAELLEGAERLKAEFFPVGIYYTEAFMKYGCFGIDIRRSLSDEEKSILHRFAIEFERTYTRFLDLQKAEAQAREAQVEASLERLRSASMAMQKTEDISGVTIVFLDQLKELNLNFIQAWINVFHLEEKFYDIWFSPLEGVYSEPAHFQLPSFLFEDTTFKSWKAGNTFSRLSLHSKDEVDALVQACDEATASTYFSHFQKKLKLEKLEFVDANYKYGTISISSREKASEKEEDVLHRFAKVFEQTYTRFLDLQKAEAQAREARIETALEKVRTYTMGMRSSEDLSEVASVMFEQMKELGGDLFAFGVVLCSKEKNIVEQWHSLADKGMISPFQVPVDLDYIHQYRYDQWKAGKELFSIEIPEDYIQDHFDKMYTLPSFKKAMEEVAQKGFDITTPTWELDYGASFSHGYLLVSSLAPFQESHIFPRFAKVFEQAYTRFLDLQKAEAQAREAHIEAALERVRSRSMAMQNSEELKEVIRVIFDQLALLDINAEHAGIVVDYQPKKDWHFWVAETQDIPAKITVPYLDLVWDRQFTEAKKEGRDFFTTQLDFEEKNSFYEQLLPHIEGLTKKARDFYLSCPGLAASTVIRRDIGLYIENFSGIPYTEEENSILIRFGKVFQQTYTRFLDLKKAEAQAREAQIETALERVRSRTMGMQNSDELREVVLLINEQLKQLQFESQACNIIILNKETGDANYWVSGFTKDIYPVSYHVPYLDHPYYEALLAPWKKEEAYVVYRYHGAKKRDFDKRFFSETGFKDVHAEAKEAMMSLPEVTLSTAYFANGAIQVLGPEALEKEKALILQRFAKVFDQTYTRFLDLKKAEIQAREAQIELGLEKVRTRAMAMQRSSELSDLVNIVFEELTKLDFALNWCMINIIDAPGLCNTVWASNADTDKSPESYHMLFEDYPFHHAMMEGYLNRKSKYIYTIEGEEKRVYDDYLFTQTEFRNAPLEAQEASRAMEKYVCSFTFSNFGGLQTVGNEPLSDSSLDILERFGRVFDLTYTRFNDLLIAEAQAREAQIETALERVRSRTMAMQHSDELAEASHLLDQEVRGLGIKTWGCAFHIYRENDSIEWFGNEAGLLPTYTVPREGIFKQYYDRGQKGESLLVKEIAGAECIAHYEYMSTLPVVGDVLKQLKKTNGSFPSYQIDHVAYFNYGYLLFITREEVPEAHEIFKRFAKVFEQTYTRFLDLQLKEEQAVKLVEEKQRLEETLSDLQATQKQLIHSEKMASLGELTAGIAHEIQNPLNFVNNFSEVSRELLEELLEEMKSGDVEEVDAIAQDVIQNLEKILHHGKRADSIVKGMLQHSRSGDGKKELTDLTALADEYFRLAYHGLRAKDKSFNSIMETDFDPDLPRVNVVPQDIGRVLLNLITNAFHAVSERTQKEAPGYQPTVWVKTKKTADGVALSVQDNGGGIPPAIRDKIFQPFFTTKPTGEGTGLGLSMSYDIINKGHGGDIKMETAEGEGTVFKIVLPVKQEGK</sequence>
<keyword evidence="6" id="KW-0547">Nucleotide-binding</keyword>
<dbReference type="InterPro" id="IPR005467">
    <property type="entry name" value="His_kinase_dom"/>
</dbReference>
<dbReference type="Pfam" id="PF13474">
    <property type="entry name" value="SnoaL_3"/>
    <property type="match status" value="1"/>
</dbReference>
<keyword evidence="3" id="KW-0597">Phosphoprotein</keyword>
<dbReference type="InterPro" id="IPR036890">
    <property type="entry name" value="HATPase_C_sf"/>
</dbReference>
<dbReference type="SMART" id="SM00388">
    <property type="entry name" value="HisKA"/>
    <property type="match status" value="1"/>
</dbReference>
<dbReference type="PANTHER" id="PTHR43065">
    <property type="entry name" value="SENSOR HISTIDINE KINASE"/>
    <property type="match status" value="1"/>
</dbReference>
<dbReference type="PANTHER" id="PTHR43065:SF42">
    <property type="entry name" value="TWO-COMPONENT SENSOR PPRA"/>
    <property type="match status" value="1"/>
</dbReference>
<evidence type="ECO:0000256" key="4">
    <source>
        <dbReference type="SAM" id="Coils"/>
    </source>
</evidence>
<name>A0ABT7WDE3_9FLAO</name>
<dbReference type="InterPro" id="IPR037401">
    <property type="entry name" value="SnoaL-like"/>
</dbReference>
<dbReference type="GO" id="GO:0005524">
    <property type="term" value="F:ATP binding"/>
    <property type="evidence" value="ECO:0007669"/>
    <property type="project" value="UniProtKB-KW"/>
</dbReference>
<feature type="domain" description="Histidine kinase" evidence="5">
    <location>
        <begin position="1517"/>
        <end position="1756"/>
    </location>
</feature>
<comment type="catalytic activity">
    <reaction evidence="1">
        <text>ATP + protein L-histidine = ADP + protein N-phospho-L-histidine.</text>
        <dbReference type="EC" id="2.7.13.3"/>
    </reaction>
</comment>